<proteinExistence type="predicted"/>
<reference evidence="3 4" key="1">
    <citation type="submission" date="2017-09" db="EMBL/GenBank/DDBJ databases">
        <authorList>
            <consortium name="International Durum Wheat Genome Sequencing Consortium (IDWGSC)"/>
            <person name="Milanesi L."/>
        </authorList>
    </citation>
    <scope>NUCLEOTIDE SEQUENCE [LARGE SCALE GENOMIC DNA]</scope>
    <source>
        <strain evidence="4">cv. Svevo</strain>
    </source>
</reference>
<feature type="transmembrane region" description="Helical" evidence="2">
    <location>
        <begin position="21"/>
        <end position="42"/>
    </location>
</feature>
<name>A0A9R1S4D4_TRITD</name>
<keyword evidence="2" id="KW-0472">Membrane</keyword>
<organism evidence="3 4">
    <name type="scientific">Triticum turgidum subsp. durum</name>
    <name type="common">Durum wheat</name>
    <name type="synonym">Triticum durum</name>
    <dbReference type="NCBI Taxonomy" id="4567"/>
    <lineage>
        <taxon>Eukaryota</taxon>
        <taxon>Viridiplantae</taxon>
        <taxon>Streptophyta</taxon>
        <taxon>Embryophyta</taxon>
        <taxon>Tracheophyta</taxon>
        <taxon>Spermatophyta</taxon>
        <taxon>Magnoliopsida</taxon>
        <taxon>Liliopsida</taxon>
        <taxon>Poales</taxon>
        <taxon>Poaceae</taxon>
        <taxon>BOP clade</taxon>
        <taxon>Pooideae</taxon>
        <taxon>Triticodae</taxon>
        <taxon>Triticeae</taxon>
        <taxon>Triticinae</taxon>
        <taxon>Triticum</taxon>
    </lineage>
</organism>
<dbReference type="Gramene" id="TRITD3Bv1G176810.4">
    <property type="protein sequence ID" value="TRITD3Bv1G176810.4"/>
    <property type="gene ID" value="TRITD3Bv1G176810"/>
</dbReference>
<gene>
    <name evidence="3" type="ORF">TRITD_3Bv1G176810</name>
</gene>
<keyword evidence="2" id="KW-0812">Transmembrane</keyword>
<dbReference type="EMBL" id="LT934116">
    <property type="protein sequence ID" value="VAH80117.1"/>
    <property type="molecule type" value="Genomic_DNA"/>
</dbReference>
<protein>
    <submittedName>
        <fullName evidence="3">Uncharacterized protein</fullName>
    </submittedName>
</protein>
<evidence type="ECO:0000313" key="3">
    <source>
        <dbReference type="EMBL" id="VAH80117.1"/>
    </source>
</evidence>
<feature type="compositionally biased region" description="Low complexity" evidence="1">
    <location>
        <begin position="73"/>
        <end position="82"/>
    </location>
</feature>
<evidence type="ECO:0000256" key="2">
    <source>
        <dbReference type="SAM" id="Phobius"/>
    </source>
</evidence>
<dbReference type="Proteomes" id="UP000324705">
    <property type="component" value="Chromosome 3B"/>
</dbReference>
<dbReference type="AlphaFoldDB" id="A0A9R1S4D4"/>
<feature type="region of interest" description="Disordered" evidence="1">
    <location>
        <begin position="68"/>
        <end position="89"/>
    </location>
</feature>
<keyword evidence="2" id="KW-1133">Transmembrane helix</keyword>
<evidence type="ECO:0000313" key="4">
    <source>
        <dbReference type="Proteomes" id="UP000324705"/>
    </source>
</evidence>
<evidence type="ECO:0000256" key="1">
    <source>
        <dbReference type="SAM" id="MobiDB-lite"/>
    </source>
</evidence>
<keyword evidence="4" id="KW-1185">Reference proteome</keyword>
<sequence>MDGKTPDLLPLSAAKKKIRDGVPLVCAWALINTFSTAVSYVAADYIPVSCSQGNRPLHRDSVLRPIAGGRSGAGAAAPMPSSLGPPSPL</sequence>
<accession>A0A9R1S4D4</accession>